<protein>
    <recommendedName>
        <fullName evidence="5">Transmembrane protein</fullName>
    </recommendedName>
</protein>
<feature type="region of interest" description="Disordered" evidence="1">
    <location>
        <begin position="147"/>
        <end position="224"/>
    </location>
</feature>
<feature type="compositionally biased region" description="Low complexity" evidence="1">
    <location>
        <begin position="160"/>
        <end position="181"/>
    </location>
</feature>
<dbReference type="GeneID" id="22912983"/>
<feature type="compositionally biased region" description="Polar residues" evidence="1">
    <location>
        <begin position="182"/>
        <end position="202"/>
    </location>
</feature>
<dbReference type="Proteomes" id="UP000019763">
    <property type="component" value="Unassembled WGS sequence"/>
</dbReference>
<evidence type="ECO:0000256" key="1">
    <source>
        <dbReference type="SAM" id="MobiDB-lite"/>
    </source>
</evidence>
<feature type="signal peptide" evidence="2">
    <location>
        <begin position="1"/>
        <end position="17"/>
    </location>
</feature>
<gene>
    <name evidence="3" type="ORF">GNI_082400</name>
</gene>
<comment type="caution">
    <text evidence="3">The sequence shown here is derived from an EMBL/GenBank/DDBJ whole genome shotgun (WGS) entry which is preliminary data.</text>
</comment>
<keyword evidence="2" id="KW-0732">Signal</keyword>
<evidence type="ECO:0000256" key="2">
    <source>
        <dbReference type="SAM" id="SignalP"/>
    </source>
</evidence>
<feature type="chain" id="PRO_5001516565" description="Transmembrane protein" evidence="2">
    <location>
        <begin position="18"/>
        <end position="286"/>
    </location>
</feature>
<accession>A0A023B674</accession>
<name>A0A023B674_GRENI</name>
<sequence length="286" mass="30622">MYTVSLWTAALAATTTPFWTYSTVYGPDGACQCVPSSKQTGDAVFATKQTCLEHYSQLPNEFCTYKGQGIKLHLQDDVISFFGRRTCKSLYKSLAASPQRYEEFLNDGCAVKGSMTFEKGLRDYVLKGLLDPAYLVSIERRTDGDLAPPECNTKTTKCPETTGFRTTGETTSEELGLTTGSADSTTEAAQLTMEDTGSNTTVPGDDEASTDIGGNKEENVQLDPGSTTVSSAAIGAVALTGVGIMLLKSGVIAATPEADGFAYIQPRQHDVFQREAVAEVSLDMFA</sequence>
<dbReference type="AlphaFoldDB" id="A0A023B674"/>
<dbReference type="EMBL" id="AFNH02000617">
    <property type="protein sequence ID" value="EZG65668.1"/>
    <property type="molecule type" value="Genomic_DNA"/>
</dbReference>
<reference evidence="3" key="1">
    <citation type="submission" date="2013-12" db="EMBL/GenBank/DDBJ databases">
        <authorList>
            <person name="Omoto C.K."/>
            <person name="Sibley D."/>
            <person name="Venepally P."/>
            <person name="Hadjithomas M."/>
            <person name="Karamycheva S."/>
            <person name="Brunk B."/>
            <person name="Roos D."/>
            <person name="Caler E."/>
            <person name="Lorenzi H."/>
        </authorList>
    </citation>
    <scope>NUCLEOTIDE SEQUENCE</scope>
</reference>
<keyword evidence="4" id="KW-1185">Reference proteome</keyword>
<dbReference type="RefSeq" id="XP_011134061.1">
    <property type="nucleotide sequence ID" value="XM_011135759.1"/>
</dbReference>
<dbReference type="VEuPathDB" id="CryptoDB:GNI_082400"/>
<evidence type="ECO:0008006" key="5">
    <source>
        <dbReference type="Google" id="ProtNLM"/>
    </source>
</evidence>
<organism evidence="3 4">
    <name type="scientific">Gregarina niphandrodes</name>
    <name type="common">Septate eugregarine</name>
    <dbReference type="NCBI Taxonomy" id="110365"/>
    <lineage>
        <taxon>Eukaryota</taxon>
        <taxon>Sar</taxon>
        <taxon>Alveolata</taxon>
        <taxon>Apicomplexa</taxon>
        <taxon>Conoidasida</taxon>
        <taxon>Gregarinasina</taxon>
        <taxon>Eugregarinorida</taxon>
        <taxon>Gregarinidae</taxon>
        <taxon>Gregarina</taxon>
    </lineage>
</organism>
<proteinExistence type="predicted"/>
<evidence type="ECO:0000313" key="4">
    <source>
        <dbReference type="Proteomes" id="UP000019763"/>
    </source>
</evidence>
<evidence type="ECO:0000313" key="3">
    <source>
        <dbReference type="EMBL" id="EZG65668.1"/>
    </source>
</evidence>